<feature type="non-terminal residue" evidence="11">
    <location>
        <position position="131"/>
    </location>
</feature>
<keyword evidence="5" id="KW-0479">Metal-binding</keyword>
<dbReference type="CTD" id="20251284"/>
<evidence type="ECO:0000256" key="1">
    <source>
        <dbReference type="ARBA" id="ARBA00001913"/>
    </source>
</evidence>
<evidence type="ECO:0000256" key="8">
    <source>
        <dbReference type="ARBA" id="ARBA00023098"/>
    </source>
</evidence>
<evidence type="ECO:0000256" key="9">
    <source>
        <dbReference type="ARBA" id="ARBA00023157"/>
    </source>
</evidence>
<evidence type="ECO:0000313" key="11">
    <source>
        <dbReference type="EMBL" id="ESO84703.1"/>
    </source>
</evidence>
<feature type="non-terminal residue" evidence="11">
    <location>
        <position position="1"/>
    </location>
</feature>
<dbReference type="OrthoDB" id="6075074at2759"/>
<dbReference type="SUPFAM" id="SSF48619">
    <property type="entry name" value="Phospholipase A2, PLA2"/>
    <property type="match status" value="1"/>
</dbReference>
<dbReference type="Pfam" id="PF05826">
    <property type="entry name" value="Phospholip_A2_2"/>
    <property type="match status" value="1"/>
</dbReference>
<evidence type="ECO:0000256" key="5">
    <source>
        <dbReference type="ARBA" id="ARBA00022723"/>
    </source>
</evidence>
<comment type="cofactor">
    <cofactor evidence="1">
        <name>Ca(2+)</name>
        <dbReference type="ChEBI" id="CHEBI:29108"/>
    </cofactor>
</comment>
<dbReference type="GO" id="GO:0004623">
    <property type="term" value="F:phospholipase A2 activity"/>
    <property type="evidence" value="ECO:0007669"/>
    <property type="project" value="UniProtKB-EC"/>
</dbReference>
<keyword evidence="6" id="KW-0378">Hydrolase</keyword>
<dbReference type="InterPro" id="IPR016090">
    <property type="entry name" value="PLA2-like_dom"/>
</dbReference>
<protein>
    <recommendedName>
        <fullName evidence="3">phospholipase A2</fullName>
        <ecNumber evidence="3">3.1.1.4</ecNumber>
    </recommendedName>
</protein>
<evidence type="ECO:0000256" key="3">
    <source>
        <dbReference type="ARBA" id="ARBA00013278"/>
    </source>
</evidence>
<keyword evidence="7" id="KW-0106">Calcium</keyword>
<dbReference type="Gene3D" id="1.20.90.10">
    <property type="entry name" value="Phospholipase A2 domain"/>
    <property type="match status" value="1"/>
</dbReference>
<dbReference type="EMBL" id="KB203440">
    <property type="protein sequence ID" value="ESO84703.1"/>
    <property type="molecule type" value="Genomic_DNA"/>
</dbReference>
<keyword evidence="9" id="KW-1015">Disulfide bond</keyword>
<evidence type="ECO:0000256" key="6">
    <source>
        <dbReference type="ARBA" id="ARBA00022801"/>
    </source>
</evidence>
<evidence type="ECO:0000256" key="4">
    <source>
        <dbReference type="ARBA" id="ARBA00022525"/>
    </source>
</evidence>
<dbReference type="InterPro" id="IPR036444">
    <property type="entry name" value="PLipase_A2_dom_sf"/>
</dbReference>
<dbReference type="OMA" id="MNCFEFS"/>
<dbReference type="Proteomes" id="UP000030746">
    <property type="component" value="Unassembled WGS sequence"/>
</dbReference>
<dbReference type="AlphaFoldDB" id="V3Z293"/>
<reference evidence="11 12" key="1">
    <citation type="journal article" date="2013" name="Nature">
        <title>Insights into bilaterian evolution from three spiralian genomes.</title>
        <authorList>
            <person name="Simakov O."/>
            <person name="Marletaz F."/>
            <person name="Cho S.J."/>
            <person name="Edsinger-Gonzales E."/>
            <person name="Havlak P."/>
            <person name="Hellsten U."/>
            <person name="Kuo D.H."/>
            <person name="Larsson T."/>
            <person name="Lv J."/>
            <person name="Arendt D."/>
            <person name="Savage R."/>
            <person name="Osoegawa K."/>
            <person name="de Jong P."/>
            <person name="Grimwood J."/>
            <person name="Chapman J.A."/>
            <person name="Shapiro H."/>
            <person name="Aerts A."/>
            <person name="Otillar R.P."/>
            <person name="Terry A.Y."/>
            <person name="Boore J.L."/>
            <person name="Grigoriev I.V."/>
            <person name="Lindberg D.R."/>
            <person name="Seaver E.C."/>
            <person name="Weisblat D.A."/>
            <person name="Putnam N.H."/>
            <person name="Rokhsar D.S."/>
        </authorList>
    </citation>
    <scope>NUCLEOTIDE SEQUENCE [LARGE SCALE GENOMIC DNA]</scope>
</reference>
<keyword evidence="4" id="KW-0964">Secreted</keyword>
<gene>
    <name evidence="11" type="ORF">LOTGIDRAFT_54531</name>
</gene>
<organism evidence="11 12">
    <name type="scientific">Lottia gigantea</name>
    <name type="common">Giant owl limpet</name>
    <dbReference type="NCBI Taxonomy" id="225164"/>
    <lineage>
        <taxon>Eukaryota</taxon>
        <taxon>Metazoa</taxon>
        <taxon>Spiralia</taxon>
        <taxon>Lophotrochozoa</taxon>
        <taxon>Mollusca</taxon>
        <taxon>Gastropoda</taxon>
        <taxon>Patellogastropoda</taxon>
        <taxon>Lottioidea</taxon>
        <taxon>Lottiidae</taxon>
        <taxon>Lottia</taxon>
    </lineage>
</organism>
<dbReference type="RefSeq" id="XP_009064605.1">
    <property type="nucleotide sequence ID" value="XM_009066357.1"/>
</dbReference>
<dbReference type="EC" id="3.1.1.4" evidence="3"/>
<sequence>GWLIFPGTKWCGTGDIAENYDDLGYDESTDMCCRKHDNCPHLINRFSWKYNMFNYHFHTMSMCVCDNRFRRCLRNSTSPTAKMVGKIYFNVIGPQCFKLRREKTCKKRNWWGMCKKYKKERYASLKTQKPF</sequence>
<dbReference type="GO" id="GO:0050482">
    <property type="term" value="P:arachidonate secretion"/>
    <property type="evidence" value="ECO:0007669"/>
    <property type="project" value="InterPro"/>
</dbReference>
<accession>V3Z293</accession>
<evidence type="ECO:0000256" key="7">
    <source>
        <dbReference type="ARBA" id="ARBA00022837"/>
    </source>
</evidence>
<dbReference type="GeneID" id="20251284"/>
<dbReference type="GO" id="GO:0005576">
    <property type="term" value="C:extracellular region"/>
    <property type="evidence" value="ECO:0007669"/>
    <property type="project" value="UniProtKB-SubCell"/>
</dbReference>
<evidence type="ECO:0000259" key="10">
    <source>
        <dbReference type="Pfam" id="PF05826"/>
    </source>
</evidence>
<feature type="domain" description="Phospholipase A2-like central" evidence="10">
    <location>
        <begin position="4"/>
        <end position="99"/>
    </location>
</feature>
<dbReference type="CDD" id="cd04704">
    <property type="entry name" value="PLA2_bee_venom_like"/>
    <property type="match status" value="1"/>
</dbReference>
<proteinExistence type="predicted"/>
<dbReference type="KEGG" id="lgi:LOTGIDRAFT_54531"/>
<dbReference type="FunFam" id="1.20.90.10:FF:000002">
    <property type="entry name" value="Phospholipase A2 group III"/>
    <property type="match status" value="1"/>
</dbReference>
<evidence type="ECO:0000256" key="2">
    <source>
        <dbReference type="ARBA" id="ARBA00004613"/>
    </source>
</evidence>
<dbReference type="PANTHER" id="PTHR12253">
    <property type="entry name" value="RH14732P"/>
    <property type="match status" value="1"/>
</dbReference>
<keyword evidence="12" id="KW-1185">Reference proteome</keyword>
<dbReference type="STRING" id="225164.V3Z293"/>
<dbReference type="GO" id="GO:0046872">
    <property type="term" value="F:metal ion binding"/>
    <property type="evidence" value="ECO:0007669"/>
    <property type="project" value="UniProtKB-KW"/>
</dbReference>
<name>V3Z293_LOTGI</name>
<dbReference type="GO" id="GO:0006644">
    <property type="term" value="P:phospholipid metabolic process"/>
    <property type="evidence" value="ECO:0007669"/>
    <property type="project" value="InterPro"/>
</dbReference>
<keyword evidence="8" id="KW-0443">Lipid metabolism</keyword>
<evidence type="ECO:0000313" key="12">
    <source>
        <dbReference type="Proteomes" id="UP000030746"/>
    </source>
</evidence>
<dbReference type="HOGENOM" id="CLU_118255_1_0_1"/>
<comment type="subcellular location">
    <subcellularLocation>
        <location evidence="2">Secreted</location>
    </subcellularLocation>
</comment>